<keyword evidence="6" id="KW-1185">Reference proteome</keyword>
<keyword evidence="2" id="KW-1133">Transmembrane helix</keyword>
<dbReference type="Proteomes" id="UP001550348">
    <property type="component" value="Unassembled WGS sequence"/>
</dbReference>
<organism evidence="5 6">
    <name type="scientific">Micromonospora fulviviridis</name>
    <dbReference type="NCBI Taxonomy" id="47860"/>
    <lineage>
        <taxon>Bacteria</taxon>
        <taxon>Bacillati</taxon>
        <taxon>Actinomycetota</taxon>
        <taxon>Actinomycetes</taxon>
        <taxon>Micromonosporales</taxon>
        <taxon>Micromonosporaceae</taxon>
        <taxon>Micromonospora</taxon>
    </lineage>
</organism>
<feature type="region of interest" description="Disordered" evidence="1">
    <location>
        <begin position="340"/>
        <end position="386"/>
    </location>
</feature>
<dbReference type="Pfam" id="PF13808">
    <property type="entry name" value="DDE_Tnp_1_assoc"/>
    <property type="match status" value="1"/>
</dbReference>
<evidence type="ECO:0000313" key="6">
    <source>
        <dbReference type="Proteomes" id="UP001550348"/>
    </source>
</evidence>
<evidence type="ECO:0000256" key="2">
    <source>
        <dbReference type="SAM" id="Phobius"/>
    </source>
</evidence>
<name>A0ABV2VTU2_9ACTN</name>
<feature type="compositionally biased region" description="Basic residues" evidence="1">
    <location>
        <begin position="342"/>
        <end position="367"/>
    </location>
</feature>
<feature type="compositionally biased region" description="Basic residues" evidence="1">
    <location>
        <begin position="444"/>
        <end position="455"/>
    </location>
</feature>
<dbReference type="InterPro" id="IPR051698">
    <property type="entry name" value="Transposase_11-like"/>
</dbReference>
<dbReference type="InterPro" id="IPR032806">
    <property type="entry name" value="YbfD_N"/>
</dbReference>
<sequence>MSSSLIDVIRQHAPAPSSTTPTGREAYGLLEALARVPDPRDPRGVRYPLASVLAVAVCAVMAGASTFAAIGDWVDDLDAPAWGRLGFAGRVPVLTTVWRLLVRIDAETLTAVLADWLCSRLSAPPPIRRVIAVDGKVVRGAVLPEGRVHLLSAYDTSTGVVLAQVQVAAKSNEIPAFAPLLEQVKTRLGSLAGVVIVADALHTQVAHARAVAAAGGHLYVSVKANQPTLFAQLKQLPWAQVPIGDQHRDTGHGRRETRTVKALTVQTPGGIGFPHAQQAVRITRTRMIAGKRTRETVYLVASLPAAHARPADLQEWARLEWHIENRLHWVRDVTFHEDAHRARTGTRHRSSPAQHRHRIPPRQRRDQHRQSNPPRQPPPPRPHHHRDQQLLNYAMTLLHGPHSPSAIVLTQLPPPRVRSPGQQGCPLPTRHLAPALPPLPGHHPGARRPSTRRARSSTAVDLSSPADRYAWARTCGAYDSAAQELLRMFGEVQAAGAAPAAGHRHPGPAA</sequence>
<feature type="region of interest" description="Disordered" evidence="1">
    <location>
        <begin position="436"/>
        <end position="458"/>
    </location>
</feature>
<dbReference type="EMBL" id="JBEXRX010000160">
    <property type="protein sequence ID" value="MEU0156216.1"/>
    <property type="molecule type" value="Genomic_DNA"/>
</dbReference>
<protein>
    <submittedName>
        <fullName evidence="5">ISAs1 family transposase</fullName>
    </submittedName>
</protein>
<accession>A0ABV2VTU2</accession>
<comment type="caution">
    <text evidence="5">The sequence shown here is derived from an EMBL/GenBank/DDBJ whole genome shotgun (WGS) entry which is preliminary data.</text>
</comment>
<keyword evidence="2" id="KW-0812">Transmembrane</keyword>
<evidence type="ECO:0000313" key="5">
    <source>
        <dbReference type="EMBL" id="MEU0156216.1"/>
    </source>
</evidence>
<dbReference type="Pfam" id="PF01609">
    <property type="entry name" value="DDE_Tnp_1"/>
    <property type="match status" value="1"/>
</dbReference>
<feature type="domain" description="H repeat-associated protein N-terminal" evidence="4">
    <location>
        <begin position="31"/>
        <end position="117"/>
    </location>
</feature>
<dbReference type="InterPro" id="IPR047647">
    <property type="entry name" value="ISAs1_transpos"/>
</dbReference>
<evidence type="ECO:0000259" key="4">
    <source>
        <dbReference type="Pfam" id="PF13808"/>
    </source>
</evidence>
<proteinExistence type="predicted"/>
<dbReference type="PANTHER" id="PTHR30298">
    <property type="entry name" value="H REPEAT-ASSOCIATED PREDICTED TRANSPOSASE"/>
    <property type="match status" value="1"/>
</dbReference>
<evidence type="ECO:0000256" key="1">
    <source>
        <dbReference type="SAM" id="MobiDB-lite"/>
    </source>
</evidence>
<dbReference type="InterPro" id="IPR002559">
    <property type="entry name" value="Transposase_11"/>
</dbReference>
<dbReference type="NCBIfam" id="NF033564">
    <property type="entry name" value="transpos_ISAs1"/>
    <property type="match status" value="1"/>
</dbReference>
<reference evidence="5 6" key="1">
    <citation type="submission" date="2024-06" db="EMBL/GenBank/DDBJ databases">
        <title>The Natural Products Discovery Center: Release of the First 8490 Sequenced Strains for Exploring Actinobacteria Biosynthetic Diversity.</title>
        <authorList>
            <person name="Kalkreuter E."/>
            <person name="Kautsar S.A."/>
            <person name="Yang D."/>
            <person name="Bader C.D."/>
            <person name="Teijaro C.N."/>
            <person name="Fluegel L."/>
            <person name="Davis C.M."/>
            <person name="Simpson J.R."/>
            <person name="Lauterbach L."/>
            <person name="Steele A.D."/>
            <person name="Gui C."/>
            <person name="Meng S."/>
            <person name="Li G."/>
            <person name="Viehrig K."/>
            <person name="Ye F."/>
            <person name="Su P."/>
            <person name="Kiefer A.F."/>
            <person name="Nichols A."/>
            <person name="Cepeda A.J."/>
            <person name="Yan W."/>
            <person name="Fan B."/>
            <person name="Jiang Y."/>
            <person name="Adhikari A."/>
            <person name="Zheng C.-J."/>
            <person name="Schuster L."/>
            <person name="Cowan T.M."/>
            <person name="Smanski M.J."/>
            <person name="Chevrette M.G."/>
            <person name="De Carvalho L.P.S."/>
            <person name="Shen B."/>
        </authorList>
    </citation>
    <scope>NUCLEOTIDE SEQUENCE [LARGE SCALE GENOMIC DNA]</scope>
    <source>
        <strain evidence="5 6">NPDC006286</strain>
    </source>
</reference>
<feature type="domain" description="Transposase IS4-like" evidence="3">
    <location>
        <begin position="128"/>
        <end position="347"/>
    </location>
</feature>
<gene>
    <name evidence="5" type="ORF">ABZ071_30870</name>
</gene>
<evidence type="ECO:0000259" key="3">
    <source>
        <dbReference type="Pfam" id="PF01609"/>
    </source>
</evidence>
<dbReference type="RefSeq" id="WP_355667747.1">
    <property type="nucleotide sequence ID" value="NZ_JBEXRX010000160.1"/>
</dbReference>
<dbReference type="PANTHER" id="PTHR30298:SF0">
    <property type="entry name" value="PROTEIN YBFL-RELATED"/>
    <property type="match status" value="1"/>
</dbReference>
<feature type="transmembrane region" description="Helical" evidence="2">
    <location>
        <begin position="49"/>
        <end position="70"/>
    </location>
</feature>
<keyword evidence="2" id="KW-0472">Membrane</keyword>